<feature type="compositionally biased region" description="Polar residues" evidence="1">
    <location>
        <begin position="91"/>
        <end position="101"/>
    </location>
</feature>
<evidence type="ECO:0000256" key="1">
    <source>
        <dbReference type="SAM" id="MobiDB-lite"/>
    </source>
</evidence>
<evidence type="ECO:0000313" key="2">
    <source>
        <dbReference type="EMBL" id="WAN69578.1"/>
    </source>
</evidence>
<dbReference type="EMBL" id="CP017708">
    <property type="protein sequence ID" value="WAN69578.1"/>
    <property type="molecule type" value="Genomic_DNA"/>
</dbReference>
<sequence length="101" mass="11201">MAKKLLSITSRPSTSRTSQPTSTSTSSEQVMTNEQLNQVVEAIIAGKYSWACVLVLRFSGYNPLHYIPYRTYNRLIKENSQAGKHPVGKTPVSQSKVVSKV</sequence>
<dbReference type="InterPro" id="IPR049598">
    <property type="entry name" value="HetP-like"/>
</dbReference>
<reference evidence="2" key="1">
    <citation type="journal article" date="2017" name="Proc. Natl. Acad. Sci. U.S.A.">
        <title>Comparative genomics uncovers the prolific and distinctive metabolic potential of the cyanobacterial genus Moorea.</title>
        <authorList>
            <person name="Leao T."/>
            <person name="Castelao G."/>
            <person name="Korobeynikov A."/>
            <person name="Monroe E.A."/>
            <person name="Podell S."/>
            <person name="Glukhov E."/>
            <person name="Allen E.E."/>
            <person name="Gerwick W.H."/>
            <person name="Gerwick L."/>
        </authorList>
    </citation>
    <scope>NUCLEOTIDE SEQUENCE</scope>
    <source>
        <strain evidence="2">JHB</strain>
    </source>
</reference>
<dbReference type="Proteomes" id="UP000176944">
    <property type="component" value="Chromosome"/>
</dbReference>
<reference evidence="2" key="2">
    <citation type="submission" date="2022-10" db="EMBL/GenBank/DDBJ databases">
        <authorList>
            <person name="Ngo T.-E."/>
        </authorList>
    </citation>
    <scope>NUCLEOTIDE SEQUENCE</scope>
    <source>
        <strain evidence="2">JHB</strain>
    </source>
</reference>
<feature type="region of interest" description="Disordered" evidence="1">
    <location>
        <begin position="1"/>
        <end position="31"/>
    </location>
</feature>
<feature type="compositionally biased region" description="Low complexity" evidence="1">
    <location>
        <begin position="7"/>
        <end position="27"/>
    </location>
</feature>
<proteinExistence type="predicted"/>
<protein>
    <submittedName>
        <fullName evidence="2">HetP family heterocyst commitment protein</fullName>
    </submittedName>
</protein>
<dbReference type="AlphaFoldDB" id="A0A9Q9STZ5"/>
<dbReference type="NCBIfam" id="NF037966">
    <property type="entry name" value="HetP_family"/>
    <property type="match status" value="1"/>
</dbReference>
<organism evidence="2">
    <name type="scientific">Moorena producens (strain JHB)</name>
    <dbReference type="NCBI Taxonomy" id="1454205"/>
    <lineage>
        <taxon>Bacteria</taxon>
        <taxon>Bacillati</taxon>
        <taxon>Cyanobacteriota</taxon>
        <taxon>Cyanophyceae</taxon>
        <taxon>Coleofasciculales</taxon>
        <taxon>Coleofasciculaceae</taxon>
        <taxon>Moorena</taxon>
    </lineage>
</organism>
<accession>A0A9Q9STZ5</accession>
<gene>
    <name evidence="2" type="ORF">BJP36_36435</name>
</gene>
<name>A0A9Q9STZ5_MOOP1</name>
<feature type="region of interest" description="Disordered" evidence="1">
    <location>
        <begin position="81"/>
        <end position="101"/>
    </location>
</feature>